<feature type="compositionally biased region" description="Basic and acidic residues" evidence="8">
    <location>
        <begin position="338"/>
        <end position="348"/>
    </location>
</feature>
<evidence type="ECO:0000256" key="8">
    <source>
        <dbReference type="SAM" id="MobiDB-lite"/>
    </source>
</evidence>
<feature type="compositionally biased region" description="Basic and acidic residues" evidence="8">
    <location>
        <begin position="1191"/>
        <end position="1201"/>
    </location>
</feature>
<evidence type="ECO:0000256" key="1">
    <source>
        <dbReference type="ARBA" id="ARBA00004567"/>
    </source>
</evidence>
<keyword evidence="2" id="KW-0813">Transport</keyword>
<name>A0AAV6IK48_9ERIC</name>
<evidence type="ECO:0000256" key="6">
    <source>
        <dbReference type="ARBA" id="ARBA00023132"/>
    </source>
</evidence>
<dbReference type="GO" id="GO:0017056">
    <property type="term" value="F:structural constituent of nuclear pore"/>
    <property type="evidence" value="ECO:0007669"/>
    <property type="project" value="InterPro"/>
</dbReference>
<dbReference type="Pfam" id="PF15967">
    <property type="entry name" value="Nucleoporin_FG2"/>
    <property type="match status" value="1"/>
</dbReference>
<feature type="domain" description="Protein Lines C-terminal" evidence="9">
    <location>
        <begin position="1073"/>
        <end position="1105"/>
    </location>
</feature>
<organism evidence="10 11">
    <name type="scientific">Rhododendron griersonianum</name>
    <dbReference type="NCBI Taxonomy" id="479676"/>
    <lineage>
        <taxon>Eukaryota</taxon>
        <taxon>Viridiplantae</taxon>
        <taxon>Streptophyta</taxon>
        <taxon>Embryophyta</taxon>
        <taxon>Tracheophyta</taxon>
        <taxon>Spermatophyta</taxon>
        <taxon>Magnoliopsida</taxon>
        <taxon>eudicotyledons</taxon>
        <taxon>Gunneridae</taxon>
        <taxon>Pentapetalae</taxon>
        <taxon>asterids</taxon>
        <taxon>Ericales</taxon>
        <taxon>Ericaceae</taxon>
        <taxon>Ericoideae</taxon>
        <taxon>Rhodoreae</taxon>
        <taxon>Rhododendron</taxon>
    </lineage>
</organism>
<comment type="subcellular location">
    <subcellularLocation>
        <location evidence="1">Nucleus</location>
        <location evidence="1">Nuclear pore complex</location>
    </subcellularLocation>
</comment>
<evidence type="ECO:0000259" key="9">
    <source>
        <dbReference type="Pfam" id="PF14695"/>
    </source>
</evidence>
<feature type="compositionally biased region" description="Low complexity" evidence="8">
    <location>
        <begin position="22"/>
        <end position="74"/>
    </location>
</feature>
<sequence>MAFSFTPQQQQQPQPLQPFPPQQQQQSPFQQSNPFFQQQQQPPQQFQLQPQQQQFLQQQQQQHQQQQQQHHQPQQQLYLFTNEKTPATYGTKWADLHPDSQKFLLQIEEKILECRDESQRLDQCSRLYDSLISNDGFDSDASHIVQELGGVSTAMERQKAVLYELMAVIKDMLRNTEVTIRSFIMLRPRFVRPNTGAASNATAPSQLSGATVAPCGSTQPVATSVVPIFDFYSGLPKKPSPFLQQTVARFEKYIGQCRQWIEELEQLLLVDSGRNSLNCSSSLLQSLPKVMSNVHDFFVHVAAKVESIHQYIESMKAAYLADQRRRGDANDPFLEADRRETAKQEAAARRVHPTLHLPASSQPLTQVAGLFASSATPEASSAPHPSAAVVAASSGSGSSLFSTPSAAASSSSLFSTPSAAPTASFGVPGASAPSSLFGSSTPSLGNTPSLLGVPSAGVSSFLTPFASDGLLDSWSMNQRSLLRINSVDLEMDATFVLFGLFIELMRMFFRQIQQWIHELDEDSNDNVVVVKVAASDHETSLRHDHDCLPKLIGDLILFLSFESQFVQHLAGNILVAISDYMVASGGNWGEFMRSLCVCLELAISNALLHSLEHPTTKALVSNRDSSSAIISLTSKLTKANWSSVACVGRVFRNILKHLKEDLDDQLLEAYLNSISSCLPNLPWKSLDQLHDDQNCEAVKISNGNFYSRVGQLDSTLLFRGTLVQIFCSLVNSSVWMEAAGVTLNTHPVICEISDLIPRLLAWCLGHGDRNNMGMSEYFRHKMLVLMIRLSFQLHLEYSLLVSWLHLIHKYFDDLLVLQMAQLASDQDSLEGSPFLSSVSPVGMCSMTPSHLQRLALFLFLRCSLCLVSMRDESAEECHCAHMKLCMVSDLECCSRKTGLSELYWWLQGHLPAETFVVCESYYSRCTNFSLSFLRLFIHEVLLKVLKCCVGTVSVLPPMFQSMKLLDDILFEVLLQLFCVPLFAKQRSLRGVCDSWYVFVEFSTEEGIVNMTDVYKLSAKKRKVVADESEILGHLPSSSVKSKGILSPGKQRLKDLMNGSKHYRTKKLPFENAKDCLLSLKKSLQSLHKKHLFPYNPKVLLQRFEKYIGQCRQWIEELEQLLLVDSGRNSLNCSSSLLQSLPKVMSNVHDFFVHVAAKVESIHQYIESMKAAYLADQRRRGDANDPFLEADRRETAKQEAAARRVHPTLHLPASSQPLTQVAGLFASSATPEASSAPHPSAAVVAASLGSGSSLFSTPSAAASSSSLFSTPSAAPTASFGVPGASAPSSLFGPSTPSLGNTPSLLGVPSAGVSSFLTPFASGTFYDYRCYLWIGDKG</sequence>
<gene>
    <name evidence="10" type="ORF">RHGRI_029409</name>
</gene>
<dbReference type="Proteomes" id="UP000823749">
    <property type="component" value="Chromosome 10"/>
</dbReference>
<evidence type="ECO:0000256" key="7">
    <source>
        <dbReference type="ARBA" id="ARBA00023242"/>
    </source>
</evidence>
<protein>
    <recommendedName>
        <fullName evidence="9">Protein Lines C-terminal domain-containing protein</fullName>
    </recommendedName>
</protein>
<dbReference type="GO" id="GO:0005643">
    <property type="term" value="C:nuclear pore"/>
    <property type="evidence" value="ECO:0007669"/>
    <property type="project" value="UniProtKB-SubCell"/>
</dbReference>
<dbReference type="GO" id="GO:0008139">
    <property type="term" value="F:nuclear localization sequence binding"/>
    <property type="evidence" value="ECO:0007669"/>
    <property type="project" value="InterPro"/>
</dbReference>
<keyword evidence="3" id="KW-0509">mRNA transport</keyword>
<dbReference type="GO" id="GO:0015031">
    <property type="term" value="P:protein transport"/>
    <property type="evidence" value="ECO:0007669"/>
    <property type="project" value="UniProtKB-KW"/>
</dbReference>
<evidence type="ECO:0000256" key="5">
    <source>
        <dbReference type="ARBA" id="ARBA00023010"/>
    </source>
</evidence>
<keyword evidence="4" id="KW-0653">Protein transport</keyword>
<dbReference type="GO" id="GO:0051028">
    <property type="term" value="P:mRNA transport"/>
    <property type="evidence" value="ECO:0007669"/>
    <property type="project" value="UniProtKB-KW"/>
</dbReference>
<dbReference type="EMBL" id="JACTNZ010000010">
    <property type="protein sequence ID" value="KAG5528738.1"/>
    <property type="molecule type" value="Genomic_DNA"/>
</dbReference>
<feature type="region of interest" description="Disordered" evidence="8">
    <location>
        <begin position="1191"/>
        <end position="1212"/>
    </location>
</feature>
<evidence type="ECO:0000313" key="10">
    <source>
        <dbReference type="EMBL" id="KAG5528738.1"/>
    </source>
</evidence>
<comment type="caution">
    <text evidence="10">The sequence shown here is derived from an EMBL/GenBank/DDBJ whole genome shotgun (WGS) entry which is preliminary data.</text>
</comment>
<dbReference type="Gene3D" id="6.10.140.1350">
    <property type="match status" value="2"/>
</dbReference>
<evidence type="ECO:0000256" key="4">
    <source>
        <dbReference type="ARBA" id="ARBA00022927"/>
    </source>
</evidence>
<evidence type="ECO:0000256" key="2">
    <source>
        <dbReference type="ARBA" id="ARBA00022448"/>
    </source>
</evidence>
<accession>A0AAV6IK48</accession>
<dbReference type="InterPro" id="IPR024882">
    <property type="entry name" value="NUP58/p45/49"/>
</dbReference>
<feature type="region of interest" description="Disordered" evidence="8">
    <location>
        <begin position="338"/>
        <end position="359"/>
    </location>
</feature>
<keyword evidence="7" id="KW-0539">Nucleus</keyword>
<feature type="region of interest" description="Disordered" evidence="8">
    <location>
        <begin position="1"/>
        <end position="74"/>
    </location>
</feature>
<keyword evidence="11" id="KW-1185">Reference proteome</keyword>
<keyword evidence="6" id="KW-0906">Nuclear pore complex</keyword>
<dbReference type="Pfam" id="PF14695">
    <property type="entry name" value="LINES_C"/>
    <property type="match status" value="1"/>
</dbReference>
<evidence type="ECO:0000313" key="11">
    <source>
        <dbReference type="Proteomes" id="UP000823749"/>
    </source>
</evidence>
<keyword evidence="5" id="KW-0811">Translocation</keyword>
<dbReference type="InterPro" id="IPR029415">
    <property type="entry name" value="Lines_C"/>
</dbReference>
<evidence type="ECO:0000256" key="3">
    <source>
        <dbReference type="ARBA" id="ARBA00022816"/>
    </source>
</evidence>
<proteinExistence type="predicted"/>
<dbReference type="PANTHER" id="PTHR13437">
    <property type="entry name" value="NUCLEOPORIN P58/P45 NUCLEOPORIN-LIKE PROTEIN 1"/>
    <property type="match status" value="1"/>
</dbReference>
<reference evidence="10" key="1">
    <citation type="submission" date="2020-08" db="EMBL/GenBank/DDBJ databases">
        <title>Plant Genome Project.</title>
        <authorList>
            <person name="Zhang R.-G."/>
        </authorList>
    </citation>
    <scope>NUCLEOTIDE SEQUENCE</scope>
    <source>
        <strain evidence="10">WSP0</strain>
        <tissue evidence="10">Leaf</tissue>
    </source>
</reference>
<dbReference type="PANTHER" id="PTHR13437:SF2">
    <property type="entry name" value="NUCLEOPORIN P58_P45"/>
    <property type="match status" value="1"/>
</dbReference>